<dbReference type="Proteomes" id="UP000887116">
    <property type="component" value="Unassembled WGS sequence"/>
</dbReference>
<dbReference type="OrthoDB" id="10368171at2759"/>
<dbReference type="AlphaFoldDB" id="A0A8X6GN64"/>
<proteinExistence type="predicted"/>
<reference evidence="1" key="1">
    <citation type="submission" date="2020-07" db="EMBL/GenBank/DDBJ databases">
        <title>Multicomponent nature underlies the extraordinary mechanical properties of spider dragline silk.</title>
        <authorList>
            <person name="Kono N."/>
            <person name="Nakamura H."/>
            <person name="Mori M."/>
            <person name="Yoshida Y."/>
            <person name="Ohtoshi R."/>
            <person name="Malay A.D."/>
            <person name="Moran D.A.P."/>
            <person name="Tomita M."/>
            <person name="Numata K."/>
            <person name="Arakawa K."/>
        </authorList>
    </citation>
    <scope>NUCLEOTIDE SEQUENCE</scope>
</reference>
<organism evidence="1 2">
    <name type="scientific">Trichonephila clavata</name>
    <name type="common">Joro spider</name>
    <name type="synonym">Nephila clavata</name>
    <dbReference type="NCBI Taxonomy" id="2740835"/>
    <lineage>
        <taxon>Eukaryota</taxon>
        <taxon>Metazoa</taxon>
        <taxon>Ecdysozoa</taxon>
        <taxon>Arthropoda</taxon>
        <taxon>Chelicerata</taxon>
        <taxon>Arachnida</taxon>
        <taxon>Araneae</taxon>
        <taxon>Araneomorphae</taxon>
        <taxon>Entelegynae</taxon>
        <taxon>Araneoidea</taxon>
        <taxon>Nephilidae</taxon>
        <taxon>Trichonephila</taxon>
    </lineage>
</organism>
<name>A0A8X6GN64_TRICU</name>
<dbReference type="EMBL" id="BMAO01026024">
    <property type="protein sequence ID" value="GFR06509.1"/>
    <property type="molecule type" value="Genomic_DNA"/>
</dbReference>
<gene>
    <name evidence="1" type="ORF">TNCT_73001</name>
</gene>
<accession>A0A8X6GN64</accession>
<comment type="caution">
    <text evidence="1">The sequence shown here is derived from an EMBL/GenBank/DDBJ whole genome shotgun (WGS) entry which is preliminary data.</text>
</comment>
<keyword evidence="2" id="KW-1185">Reference proteome</keyword>
<protein>
    <submittedName>
        <fullName evidence="1">Uncharacterized protein</fullName>
    </submittedName>
</protein>
<evidence type="ECO:0000313" key="2">
    <source>
        <dbReference type="Proteomes" id="UP000887116"/>
    </source>
</evidence>
<evidence type="ECO:0000313" key="1">
    <source>
        <dbReference type="EMBL" id="GFR06509.1"/>
    </source>
</evidence>
<sequence>MIDLTMVALCILETSLYLFFNVIEDYIQINLVFFLEILGCVLVVDLNTNLSGIYFESTSQVQERKFIAKRDDDKLEGIEVPVVHSLIIFKMCKGLGLETQLAA</sequence>